<feature type="transmembrane region" description="Helical" evidence="2">
    <location>
        <begin position="63"/>
        <end position="84"/>
    </location>
</feature>
<feature type="region of interest" description="Disordered" evidence="1">
    <location>
        <begin position="1"/>
        <end position="29"/>
    </location>
</feature>
<protein>
    <submittedName>
        <fullName evidence="3">Uncharacterized protein</fullName>
    </submittedName>
</protein>
<dbReference type="EMBL" id="JBHMFI010000001">
    <property type="protein sequence ID" value="MFB9070685.1"/>
    <property type="molecule type" value="Genomic_DNA"/>
</dbReference>
<organism evidence="3 4">
    <name type="scientific">Citricoccus parietis</name>
    <dbReference type="NCBI Taxonomy" id="592307"/>
    <lineage>
        <taxon>Bacteria</taxon>
        <taxon>Bacillati</taxon>
        <taxon>Actinomycetota</taxon>
        <taxon>Actinomycetes</taxon>
        <taxon>Micrococcales</taxon>
        <taxon>Micrococcaceae</taxon>
        <taxon>Citricoccus</taxon>
    </lineage>
</organism>
<name>A0ABV5FVH1_9MICC</name>
<keyword evidence="4" id="KW-1185">Reference proteome</keyword>
<dbReference type="Proteomes" id="UP001589575">
    <property type="component" value="Unassembled WGS sequence"/>
</dbReference>
<sequence length="90" mass="9683">MPATLEPRSCGQGRRKTGRPRAGGAPGHTEHRVCSAVLRPHDTAFFHLEFRQVGRLGVLSRRALLLVSAGPFLGAAFGVVRGAASIRVRR</sequence>
<evidence type="ECO:0000313" key="3">
    <source>
        <dbReference type="EMBL" id="MFB9070685.1"/>
    </source>
</evidence>
<reference evidence="3 4" key="1">
    <citation type="submission" date="2024-09" db="EMBL/GenBank/DDBJ databases">
        <authorList>
            <person name="Sun Q."/>
            <person name="Mori K."/>
        </authorList>
    </citation>
    <scope>NUCLEOTIDE SEQUENCE [LARGE SCALE GENOMIC DNA]</scope>
    <source>
        <strain evidence="3 4">CCM 7609</strain>
    </source>
</reference>
<evidence type="ECO:0000256" key="1">
    <source>
        <dbReference type="SAM" id="MobiDB-lite"/>
    </source>
</evidence>
<keyword evidence="2" id="KW-0472">Membrane</keyword>
<keyword evidence="2" id="KW-0812">Transmembrane</keyword>
<evidence type="ECO:0000256" key="2">
    <source>
        <dbReference type="SAM" id="Phobius"/>
    </source>
</evidence>
<accession>A0ABV5FVH1</accession>
<comment type="caution">
    <text evidence="3">The sequence shown here is derived from an EMBL/GenBank/DDBJ whole genome shotgun (WGS) entry which is preliminary data.</text>
</comment>
<evidence type="ECO:0000313" key="4">
    <source>
        <dbReference type="Proteomes" id="UP001589575"/>
    </source>
</evidence>
<keyword evidence="2" id="KW-1133">Transmembrane helix</keyword>
<proteinExistence type="predicted"/>
<gene>
    <name evidence="3" type="ORF">ACFFX0_05555</name>
</gene>